<name>A0A975DK59_9GAMM</name>
<dbReference type="GO" id="GO:0008409">
    <property type="term" value="F:5'-3' exonuclease activity"/>
    <property type="evidence" value="ECO:0007669"/>
    <property type="project" value="InterPro"/>
</dbReference>
<keyword evidence="7" id="KW-0614">Plasmid</keyword>
<keyword evidence="2 7" id="KW-0255">Endonuclease</keyword>
<proteinExistence type="predicted"/>
<protein>
    <submittedName>
        <fullName evidence="7">Flap endonuclease Xni</fullName>
    </submittedName>
</protein>
<feature type="domain" description="5'-3' exonuclease" evidence="6">
    <location>
        <begin position="2"/>
        <end position="257"/>
    </location>
</feature>
<dbReference type="InterPro" id="IPR020046">
    <property type="entry name" value="5-3_exonucl_a-hlix_arch_N"/>
</dbReference>
<dbReference type="SMART" id="SM00475">
    <property type="entry name" value="53EXOc"/>
    <property type="match status" value="1"/>
</dbReference>
<dbReference type="InterPro" id="IPR020045">
    <property type="entry name" value="DNA_polI_H3TH"/>
</dbReference>
<dbReference type="GO" id="GO:0003677">
    <property type="term" value="F:DNA binding"/>
    <property type="evidence" value="ECO:0007669"/>
    <property type="project" value="UniProtKB-KW"/>
</dbReference>
<dbReference type="InterPro" id="IPR038969">
    <property type="entry name" value="FEN"/>
</dbReference>
<evidence type="ECO:0000259" key="6">
    <source>
        <dbReference type="SMART" id="SM00475"/>
    </source>
</evidence>
<dbReference type="Pfam" id="PF01367">
    <property type="entry name" value="5_3_exonuc"/>
    <property type="match status" value="1"/>
</dbReference>
<dbReference type="InterPro" id="IPR036279">
    <property type="entry name" value="5-3_exonuclease_C_sf"/>
</dbReference>
<dbReference type="Proteomes" id="UP000664904">
    <property type="component" value="Plasmid unnamed5"/>
</dbReference>
<dbReference type="GO" id="GO:0033567">
    <property type="term" value="P:DNA replication, Okazaki fragment processing"/>
    <property type="evidence" value="ECO:0007669"/>
    <property type="project" value="InterPro"/>
</dbReference>
<accession>A0A975DK59</accession>
<dbReference type="FunFam" id="1.10.150.20:FF:000003">
    <property type="entry name" value="DNA polymerase I"/>
    <property type="match status" value="1"/>
</dbReference>
<organism evidence="7 8">
    <name type="scientific">Pseudoalteromonas xiamenensis</name>
    <dbReference type="NCBI Taxonomy" id="882626"/>
    <lineage>
        <taxon>Bacteria</taxon>
        <taxon>Pseudomonadati</taxon>
        <taxon>Pseudomonadota</taxon>
        <taxon>Gammaproteobacteria</taxon>
        <taxon>Alteromonadales</taxon>
        <taxon>Pseudoalteromonadaceae</taxon>
        <taxon>Pseudoalteromonas</taxon>
    </lineage>
</organism>
<evidence type="ECO:0000313" key="7">
    <source>
        <dbReference type="EMBL" id="QTH73139.1"/>
    </source>
</evidence>
<dbReference type="CDD" id="cd09859">
    <property type="entry name" value="PIN_53EXO"/>
    <property type="match status" value="1"/>
</dbReference>
<dbReference type="SMART" id="SM00279">
    <property type="entry name" value="HhH2"/>
    <property type="match status" value="1"/>
</dbReference>
<gene>
    <name evidence="7" type="primary">xni</name>
    <name evidence="7" type="ORF">J5O05_20230</name>
</gene>
<evidence type="ECO:0000256" key="4">
    <source>
        <dbReference type="ARBA" id="ARBA00022958"/>
    </source>
</evidence>
<dbReference type="InterPro" id="IPR002421">
    <property type="entry name" value="5-3_exonuclease"/>
</dbReference>
<dbReference type="InterPro" id="IPR008918">
    <property type="entry name" value="HhH2"/>
</dbReference>
<dbReference type="CDD" id="cd09898">
    <property type="entry name" value="H3TH_53EXO"/>
    <property type="match status" value="1"/>
</dbReference>
<evidence type="ECO:0000256" key="5">
    <source>
        <dbReference type="ARBA" id="ARBA00023125"/>
    </source>
</evidence>
<evidence type="ECO:0000256" key="3">
    <source>
        <dbReference type="ARBA" id="ARBA00022801"/>
    </source>
</evidence>
<dbReference type="PANTHER" id="PTHR42646:SF2">
    <property type="entry name" value="5'-3' EXONUCLEASE FAMILY PROTEIN"/>
    <property type="match status" value="1"/>
</dbReference>
<evidence type="ECO:0000256" key="1">
    <source>
        <dbReference type="ARBA" id="ARBA00022722"/>
    </source>
</evidence>
<evidence type="ECO:0000256" key="2">
    <source>
        <dbReference type="ARBA" id="ARBA00022759"/>
    </source>
</evidence>
<keyword evidence="5" id="KW-0238">DNA-binding</keyword>
<sequence length="264" mass="29522">MHKPNILIIDALNLIRRIYAVEEKHTQDPKALIIACKARVHKACARLLKLKRFQYAVAIFDGRNSWRYQYYPKYKFSRAPMPEILKANLQHVASGFELAGIAVYYPENDEADDVIAALSNKVTQVNLDSTIVSTNKGFLPLLTQTVSIYDYFQQCFIEEAQVEKKFSLNTQQLIDFFALVGDKTNDIPGVKGIGKQTALTLLAQHGSVDNAVTAETLESKVAQKLQSGIDDFILSKALLTLRTDIDLGISLRDLRISTSLVAES</sequence>
<dbReference type="AlphaFoldDB" id="A0A975DK59"/>
<dbReference type="KEGG" id="pxi:J5O05_20230"/>
<dbReference type="Gene3D" id="3.40.50.1010">
    <property type="entry name" value="5'-nuclease"/>
    <property type="match status" value="1"/>
</dbReference>
<dbReference type="NCBIfam" id="NF007017">
    <property type="entry name" value="PRK09482.1"/>
    <property type="match status" value="1"/>
</dbReference>
<dbReference type="PANTHER" id="PTHR42646">
    <property type="entry name" value="FLAP ENDONUCLEASE XNI"/>
    <property type="match status" value="1"/>
</dbReference>
<keyword evidence="8" id="KW-1185">Reference proteome</keyword>
<dbReference type="Pfam" id="PF02739">
    <property type="entry name" value="5_3_exonuc_N"/>
    <property type="match status" value="1"/>
</dbReference>
<geneLocation type="plasmid" evidence="7 8">
    <name>unnamed5</name>
</geneLocation>
<dbReference type="EMBL" id="CP072135">
    <property type="protein sequence ID" value="QTH73139.1"/>
    <property type="molecule type" value="Genomic_DNA"/>
</dbReference>
<evidence type="ECO:0000313" key="8">
    <source>
        <dbReference type="Proteomes" id="UP000664904"/>
    </source>
</evidence>
<dbReference type="SUPFAM" id="SSF47807">
    <property type="entry name" value="5' to 3' exonuclease, C-terminal subdomain"/>
    <property type="match status" value="1"/>
</dbReference>
<dbReference type="InterPro" id="IPR029060">
    <property type="entry name" value="PIN-like_dom_sf"/>
</dbReference>
<dbReference type="SUPFAM" id="SSF88723">
    <property type="entry name" value="PIN domain-like"/>
    <property type="match status" value="1"/>
</dbReference>
<keyword evidence="4" id="KW-0630">Potassium</keyword>
<keyword evidence="1" id="KW-0540">Nuclease</keyword>
<keyword evidence="3" id="KW-0378">Hydrolase</keyword>
<dbReference type="Gene3D" id="1.10.150.20">
    <property type="entry name" value="5' to 3' exonuclease, C-terminal subdomain"/>
    <property type="match status" value="1"/>
</dbReference>
<dbReference type="GO" id="GO:0017108">
    <property type="term" value="F:5'-flap endonuclease activity"/>
    <property type="evidence" value="ECO:0007669"/>
    <property type="project" value="InterPro"/>
</dbReference>
<dbReference type="RefSeq" id="WP_208844758.1">
    <property type="nucleotide sequence ID" value="NZ_CP072135.1"/>
</dbReference>
<reference evidence="7" key="1">
    <citation type="submission" date="2021-03" db="EMBL/GenBank/DDBJ databases">
        <title>Complete Genome of Pseudoalteromonas xiamenensis STKMTI.2, a new potential marine bacterium producing anti-Vibrio compounds.</title>
        <authorList>
            <person name="Handayani D.P."/>
            <person name="Isnansetyo A."/>
            <person name="Istiqomah I."/>
            <person name="Jumina J."/>
        </authorList>
    </citation>
    <scope>NUCLEOTIDE SEQUENCE</scope>
    <source>
        <strain evidence="7">STKMTI.2</strain>
        <plasmid evidence="7">unnamed5</plasmid>
    </source>
</reference>